<feature type="region of interest" description="Disordered" evidence="1">
    <location>
        <begin position="1"/>
        <end position="101"/>
    </location>
</feature>
<keyword evidence="3" id="KW-1185">Reference proteome</keyword>
<protein>
    <submittedName>
        <fullName evidence="2">Uncharacterized protein</fullName>
    </submittedName>
</protein>
<dbReference type="Proteomes" id="UP001234178">
    <property type="component" value="Unassembled WGS sequence"/>
</dbReference>
<feature type="compositionally biased region" description="Basic and acidic residues" evidence="1">
    <location>
        <begin position="28"/>
        <end position="46"/>
    </location>
</feature>
<organism evidence="2 3">
    <name type="scientific">Daphnia magna</name>
    <dbReference type="NCBI Taxonomy" id="35525"/>
    <lineage>
        <taxon>Eukaryota</taxon>
        <taxon>Metazoa</taxon>
        <taxon>Ecdysozoa</taxon>
        <taxon>Arthropoda</taxon>
        <taxon>Crustacea</taxon>
        <taxon>Branchiopoda</taxon>
        <taxon>Diplostraca</taxon>
        <taxon>Cladocera</taxon>
        <taxon>Anomopoda</taxon>
        <taxon>Daphniidae</taxon>
        <taxon>Daphnia</taxon>
    </lineage>
</organism>
<proteinExistence type="predicted"/>
<accession>A0ABR0B2K5</accession>
<dbReference type="EMBL" id="JAOYFB010000040">
    <property type="protein sequence ID" value="KAK4035932.1"/>
    <property type="molecule type" value="Genomic_DNA"/>
</dbReference>
<evidence type="ECO:0000256" key="1">
    <source>
        <dbReference type="SAM" id="MobiDB-lite"/>
    </source>
</evidence>
<name>A0ABR0B2K5_9CRUS</name>
<evidence type="ECO:0000313" key="2">
    <source>
        <dbReference type="EMBL" id="KAK4035932.1"/>
    </source>
</evidence>
<feature type="compositionally biased region" description="Polar residues" evidence="1">
    <location>
        <begin position="64"/>
        <end position="79"/>
    </location>
</feature>
<feature type="compositionally biased region" description="Basic and acidic residues" evidence="1">
    <location>
        <begin position="1"/>
        <end position="13"/>
    </location>
</feature>
<comment type="caution">
    <text evidence="2">The sequence shown here is derived from an EMBL/GenBank/DDBJ whole genome shotgun (WGS) entry which is preliminary data.</text>
</comment>
<gene>
    <name evidence="2" type="ORF">OUZ56_028010</name>
</gene>
<evidence type="ECO:0000313" key="3">
    <source>
        <dbReference type="Proteomes" id="UP001234178"/>
    </source>
</evidence>
<reference evidence="2 3" key="1">
    <citation type="journal article" date="2023" name="Nucleic Acids Res.">
        <title>The hologenome of Daphnia magna reveals possible DNA methylation and microbiome-mediated evolution of the host genome.</title>
        <authorList>
            <person name="Chaturvedi A."/>
            <person name="Li X."/>
            <person name="Dhandapani V."/>
            <person name="Marshall H."/>
            <person name="Kissane S."/>
            <person name="Cuenca-Cambronero M."/>
            <person name="Asole G."/>
            <person name="Calvet F."/>
            <person name="Ruiz-Romero M."/>
            <person name="Marangio P."/>
            <person name="Guigo R."/>
            <person name="Rago D."/>
            <person name="Mirbahai L."/>
            <person name="Eastwood N."/>
            <person name="Colbourne J.K."/>
            <person name="Zhou J."/>
            <person name="Mallon E."/>
            <person name="Orsini L."/>
        </authorList>
    </citation>
    <scope>NUCLEOTIDE SEQUENCE [LARGE SCALE GENOMIC DNA]</scope>
    <source>
        <strain evidence="2">LRV0_1</strain>
    </source>
</reference>
<sequence length="114" mass="13236">MSRSVRQEAEEQRPASVRQIIISHSVRRKAETVGGRRKEKDQENTEKSSQSGISRFEKKDHRISSSYIRDSEQLNSKWAQGTGGRTDKIQSPPTFGKDEEDVVQWMHRYEESEI</sequence>